<evidence type="ECO:0000313" key="2">
    <source>
        <dbReference type="EMBL" id="ACK67047.1"/>
    </source>
</evidence>
<organism evidence="2 3">
    <name type="scientific">Rippkaea orientalis (strain PCC 8801 / RF-1)</name>
    <name type="common">Cyanothece sp. (strain PCC 8801)</name>
    <dbReference type="NCBI Taxonomy" id="41431"/>
    <lineage>
        <taxon>Bacteria</taxon>
        <taxon>Bacillati</taxon>
        <taxon>Cyanobacteriota</taxon>
        <taxon>Cyanophyceae</taxon>
        <taxon>Oscillatoriophycideae</taxon>
        <taxon>Chroococcales</taxon>
        <taxon>Aphanothecaceae</taxon>
        <taxon>Rippkaea</taxon>
        <taxon>Rippkaea orientalis</taxon>
    </lineage>
</organism>
<dbReference type="STRING" id="41431.PCC8801_3066"/>
<accession>B7JX59</accession>
<evidence type="ECO:0000259" key="1">
    <source>
        <dbReference type="Pfam" id="PF12697"/>
    </source>
</evidence>
<dbReference type="InterPro" id="IPR000073">
    <property type="entry name" value="AB_hydrolase_1"/>
</dbReference>
<evidence type="ECO:0000313" key="3">
    <source>
        <dbReference type="Proteomes" id="UP000008204"/>
    </source>
</evidence>
<dbReference type="KEGG" id="cyp:PCC8801_3066"/>
<dbReference type="SUPFAM" id="SSF53474">
    <property type="entry name" value="alpha/beta-Hydrolases"/>
    <property type="match status" value="1"/>
</dbReference>
<dbReference type="AlphaFoldDB" id="B7JX59"/>
<gene>
    <name evidence="2" type="ordered locus">PCC8801_3066</name>
</gene>
<dbReference type="InterPro" id="IPR029058">
    <property type="entry name" value="AB_hydrolase_fold"/>
</dbReference>
<dbReference type="EMBL" id="CP001287">
    <property type="protein sequence ID" value="ACK67047.1"/>
    <property type="molecule type" value="Genomic_DNA"/>
</dbReference>
<protein>
    <submittedName>
        <fullName evidence="2">Alpha/beta hydrolase fold protein</fullName>
    </submittedName>
</protein>
<dbReference type="eggNOG" id="COG0596">
    <property type="taxonomic scope" value="Bacteria"/>
</dbReference>
<feature type="domain" description="AB hydrolase-1" evidence="1">
    <location>
        <begin position="41"/>
        <end position="300"/>
    </location>
</feature>
<dbReference type="HOGENOM" id="CLU_081870_0_0_3"/>
<keyword evidence="3" id="KW-1185">Reference proteome</keyword>
<dbReference type="ESTHER" id="cyap0-c7qtc5">
    <property type="family name" value="6_AlphaBeta_hydrolase"/>
</dbReference>
<sequence length="313" mass="35811">MIISLGHLMMISSLNSYTWNNFNCAYTIHQSEGTTENDLALVLIHPIGVGLSGVFWHRFAETWFKSGQQYTLYNPDLLGCGKSDMPPVCYYPEDWAKQLKYFIETVVKKSVILVVQGALFPVAIRLIQNPPQPNYIKGLALSGPPAWRIMTEPAKPVQQKLLWNLLFNSPVGLGNAFYRYARRRQFLQSFSVRQLFEKSEMVDDEWLDFLQKGATNLNSRYAVFSFLAGFWRQDYSEAIKSIHQPTLVVFGEKASSISKEGKIESPDERLELYLKYLPNGQACKISGRNVMPYESPDEFVSVLANFVKNNQFF</sequence>
<dbReference type="Proteomes" id="UP000008204">
    <property type="component" value="Chromosome"/>
</dbReference>
<dbReference type="Gene3D" id="3.40.50.1820">
    <property type="entry name" value="alpha/beta hydrolase"/>
    <property type="match status" value="1"/>
</dbReference>
<keyword evidence="2" id="KW-0378">Hydrolase</keyword>
<dbReference type="PANTHER" id="PTHR46438">
    <property type="entry name" value="ALPHA/BETA-HYDROLASES SUPERFAMILY PROTEIN"/>
    <property type="match status" value="1"/>
</dbReference>
<dbReference type="PANTHER" id="PTHR46438:SF2">
    <property type="entry name" value="ALPHA_BETA-HYDROLASES SUPERFAMILY PROTEIN"/>
    <property type="match status" value="1"/>
</dbReference>
<dbReference type="OrthoDB" id="505769at2"/>
<dbReference type="Pfam" id="PF12697">
    <property type="entry name" value="Abhydrolase_6"/>
    <property type="match status" value="1"/>
</dbReference>
<dbReference type="GO" id="GO:0016787">
    <property type="term" value="F:hydrolase activity"/>
    <property type="evidence" value="ECO:0007669"/>
    <property type="project" value="UniProtKB-KW"/>
</dbReference>
<reference evidence="3" key="1">
    <citation type="journal article" date="2011" name="MBio">
        <title>Novel metabolic attributes of the genus Cyanothece, comprising a group of unicellular nitrogen-fixing Cyanobacteria.</title>
        <authorList>
            <person name="Bandyopadhyay A."/>
            <person name="Elvitigala T."/>
            <person name="Welsh E."/>
            <person name="Stockel J."/>
            <person name="Liberton M."/>
            <person name="Min H."/>
            <person name="Sherman L.A."/>
            <person name="Pakrasi H.B."/>
        </authorList>
    </citation>
    <scope>NUCLEOTIDE SEQUENCE [LARGE SCALE GENOMIC DNA]</scope>
    <source>
        <strain evidence="3">PCC 8801</strain>
    </source>
</reference>
<dbReference type="RefSeq" id="WP_012596308.1">
    <property type="nucleotide sequence ID" value="NC_011726.1"/>
</dbReference>
<name>B7JX59_RIPO1</name>
<proteinExistence type="predicted"/>